<evidence type="ECO:0000313" key="2">
    <source>
        <dbReference type="EMBL" id="KAJ7426277.1"/>
    </source>
</evidence>
<dbReference type="Gene3D" id="1.10.375.10">
    <property type="entry name" value="Human Immunodeficiency Virus Type 1 Capsid Protein"/>
    <property type="match status" value="1"/>
</dbReference>
<reference evidence="2" key="1">
    <citation type="submission" date="2019-10" db="EMBL/GenBank/DDBJ databases">
        <authorList>
            <person name="Soares A.E.R."/>
            <person name="Aleixo A."/>
            <person name="Schneider P."/>
            <person name="Miyaki C.Y."/>
            <person name="Schneider M.P."/>
            <person name="Mello C."/>
            <person name="Vasconcelos A.T.R."/>
        </authorList>
    </citation>
    <scope>NUCLEOTIDE SEQUENCE</scope>
    <source>
        <tissue evidence="2">Muscle</tissue>
    </source>
</reference>
<dbReference type="SUPFAM" id="SSF47943">
    <property type="entry name" value="Retrovirus capsid protein, N-terminal core domain"/>
    <property type="match status" value="1"/>
</dbReference>
<dbReference type="InterPro" id="IPR038124">
    <property type="entry name" value="B_retro_matrix_sf"/>
</dbReference>
<dbReference type="Proteomes" id="UP001145742">
    <property type="component" value="Unassembled WGS sequence"/>
</dbReference>
<evidence type="ECO:0000256" key="1">
    <source>
        <dbReference type="SAM" id="MobiDB-lite"/>
    </source>
</evidence>
<dbReference type="SUPFAM" id="SSF47836">
    <property type="entry name" value="Retroviral matrix proteins"/>
    <property type="match status" value="1"/>
</dbReference>
<keyword evidence="3" id="KW-1185">Reference proteome</keyword>
<organism evidence="2 3">
    <name type="scientific">Willisornis vidua</name>
    <name type="common">Xingu scale-backed antbird</name>
    <dbReference type="NCBI Taxonomy" id="1566151"/>
    <lineage>
        <taxon>Eukaryota</taxon>
        <taxon>Metazoa</taxon>
        <taxon>Chordata</taxon>
        <taxon>Craniata</taxon>
        <taxon>Vertebrata</taxon>
        <taxon>Euteleostomi</taxon>
        <taxon>Archelosauria</taxon>
        <taxon>Archosauria</taxon>
        <taxon>Dinosauria</taxon>
        <taxon>Saurischia</taxon>
        <taxon>Theropoda</taxon>
        <taxon>Coelurosauria</taxon>
        <taxon>Aves</taxon>
        <taxon>Neognathae</taxon>
        <taxon>Neoaves</taxon>
        <taxon>Telluraves</taxon>
        <taxon>Australaves</taxon>
        <taxon>Passeriformes</taxon>
        <taxon>Thamnophilidae</taxon>
        <taxon>Willisornis</taxon>
    </lineage>
</organism>
<evidence type="ECO:0000313" key="3">
    <source>
        <dbReference type="Proteomes" id="UP001145742"/>
    </source>
</evidence>
<name>A0ABQ9DPF9_9PASS</name>
<proteinExistence type="predicted"/>
<dbReference type="PANTHER" id="PTHR40389">
    <property type="entry name" value="ENDOGENOUS RETROVIRUS GROUP K MEMBER 24 GAG POLYPROTEIN-RELATED"/>
    <property type="match status" value="1"/>
</dbReference>
<dbReference type="InterPro" id="IPR008919">
    <property type="entry name" value="Retrov_capsid_N"/>
</dbReference>
<comment type="caution">
    <text evidence="2">The sequence shown here is derived from an EMBL/GenBank/DDBJ whole genome shotgun (WGS) entry which is preliminary data.</text>
</comment>
<dbReference type="EMBL" id="WHWB01032259">
    <property type="protein sequence ID" value="KAJ7426277.1"/>
    <property type="molecule type" value="Genomic_DNA"/>
</dbReference>
<feature type="compositionally biased region" description="Pro residues" evidence="1">
    <location>
        <begin position="229"/>
        <end position="241"/>
    </location>
</feature>
<dbReference type="Gene3D" id="1.10.150.490">
    <property type="entry name" value="Retroviral GAG p10 protein"/>
    <property type="match status" value="1"/>
</dbReference>
<dbReference type="PANTHER" id="PTHR40389:SF3">
    <property type="entry name" value="IGE-BINDING PROTEIN"/>
    <property type="match status" value="1"/>
</dbReference>
<dbReference type="Pfam" id="PF00607">
    <property type="entry name" value="Gag_p24"/>
    <property type="match status" value="1"/>
</dbReference>
<dbReference type="InterPro" id="IPR050195">
    <property type="entry name" value="Primate_lentivir_Gag_pol-like"/>
</dbReference>
<sequence length="395" mass="42355">MGGILSKREKADYRHLKSLIAQSNHKVDKAAIRSLTKHMSKENYSLPNNLTAAEWDRVGRKLWAAANRNDKNAMQAIMAWTTVQTILEADQDAGIQGAPGSDQLGSCGRSARMASGHQNALTNSALPTNSGAITNTVTTTICTSPPVCAPRSQNGGKPDEGTPQNVIRGEGEEASNAYPLFLTLGGEGPSSSRGGPYDPLHQAPPLGPSHLPVKDGSTHGLGPSHEPTALPPINPFGPFPTAPSTNPFKTTPDTTDLSVACHQPAHLSRMERAALQAKDLNELQAVQAFPVFFDGANQPHWEPLPIPLIKDTKKAVAEYGLSLAYAMGVIGALLQAFTFTTNDLKDLARTLLNNMEITMFLDTWYANVHKYAHETAGVTNRPVPDTIEMLFGIGK</sequence>
<gene>
    <name evidence="2" type="ORF">WISP_17415</name>
</gene>
<feature type="region of interest" description="Disordered" evidence="1">
    <location>
        <begin position="147"/>
        <end position="167"/>
    </location>
</feature>
<protein>
    <submittedName>
        <fullName evidence="2">Uncharacterized protein</fullName>
    </submittedName>
</protein>
<accession>A0ABQ9DPF9</accession>
<feature type="region of interest" description="Disordered" evidence="1">
    <location>
        <begin position="181"/>
        <end position="250"/>
    </location>
</feature>
<dbReference type="InterPro" id="IPR010999">
    <property type="entry name" value="Retrovr_matrix"/>
</dbReference>